<protein>
    <submittedName>
        <fullName evidence="2">Uncharacterized protein</fullName>
    </submittedName>
</protein>
<reference evidence="2 3" key="1">
    <citation type="submission" date="2017-01" db="EMBL/GenBank/DDBJ databases">
        <title>Genome sequence of Rhodoferax antarcticus ANT.BR, a psychrophilic purple nonsulfur bacterium from an Antarctic microbial mat.</title>
        <authorList>
            <person name="Baker J."/>
            <person name="Riester C."/>
            <person name="Skinner B."/>
            <person name="Newell A."/>
            <person name="Swingley W."/>
            <person name="Madigan M."/>
            <person name="Jung D."/>
            <person name="Asao M."/>
            <person name="Chen M."/>
            <person name="Loughlin P."/>
            <person name="Pan H."/>
            <person name="Lin S."/>
            <person name="Li N."/>
            <person name="Shaw J."/>
            <person name="Prado M."/>
            <person name="Sherman C."/>
            <person name="Li X."/>
            <person name="Tang J."/>
            <person name="Blankenship R."/>
            <person name="Zhao T."/>
            <person name="Touchman J."/>
            <person name="Sattley M."/>
        </authorList>
    </citation>
    <scope>NUCLEOTIDE SEQUENCE [LARGE SCALE GENOMIC DNA]</scope>
    <source>
        <strain evidence="2 3">ANT.BR</strain>
    </source>
</reference>
<comment type="caution">
    <text evidence="2">The sequence shown here is derived from an EMBL/GenBank/DDBJ whole genome shotgun (WGS) entry which is preliminary data.</text>
</comment>
<name>A0A1Q8YFX6_9BURK</name>
<dbReference type="AlphaFoldDB" id="A0A1Q8YFX6"/>
<sequence length="46" mass="4658">MATTAAAPPKARRRVRGAQQRGTLAPGVAGAVVKQIDVFTGKGLAL</sequence>
<evidence type="ECO:0000313" key="3">
    <source>
        <dbReference type="Proteomes" id="UP000185911"/>
    </source>
</evidence>
<gene>
    <name evidence="2" type="ORF">BLL52_1649</name>
</gene>
<keyword evidence="3" id="KW-1185">Reference proteome</keyword>
<proteinExistence type="predicted"/>
<accession>A0A1Q8YFX6</accession>
<organism evidence="2 3">
    <name type="scientific">Rhodoferax antarcticus ANT.BR</name>
    <dbReference type="NCBI Taxonomy" id="1111071"/>
    <lineage>
        <taxon>Bacteria</taxon>
        <taxon>Pseudomonadati</taxon>
        <taxon>Pseudomonadota</taxon>
        <taxon>Betaproteobacteria</taxon>
        <taxon>Burkholderiales</taxon>
        <taxon>Comamonadaceae</taxon>
        <taxon>Rhodoferax</taxon>
    </lineage>
</organism>
<evidence type="ECO:0000256" key="1">
    <source>
        <dbReference type="SAM" id="MobiDB-lite"/>
    </source>
</evidence>
<dbReference type="Proteomes" id="UP000185911">
    <property type="component" value="Unassembled WGS sequence"/>
</dbReference>
<dbReference type="EMBL" id="MSYM01000011">
    <property type="protein sequence ID" value="OLP06903.1"/>
    <property type="molecule type" value="Genomic_DNA"/>
</dbReference>
<evidence type="ECO:0000313" key="2">
    <source>
        <dbReference type="EMBL" id="OLP06903.1"/>
    </source>
</evidence>
<feature type="region of interest" description="Disordered" evidence="1">
    <location>
        <begin position="1"/>
        <end position="22"/>
    </location>
</feature>